<proteinExistence type="predicted"/>
<dbReference type="AlphaFoldDB" id="A0A8J5L731"/>
<keyword evidence="2" id="KW-1185">Reference proteome</keyword>
<dbReference type="Proteomes" id="UP000734854">
    <property type="component" value="Unassembled WGS sequence"/>
</dbReference>
<evidence type="ECO:0008006" key="3">
    <source>
        <dbReference type="Google" id="ProtNLM"/>
    </source>
</evidence>
<evidence type="ECO:0000313" key="2">
    <source>
        <dbReference type="Proteomes" id="UP000734854"/>
    </source>
</evidence>
<name>A0A8J5L731_ZINOF</name>
<dbReference type="PANTHER" id="PTHR47869:SF2">
    <property type="entry name" value="OS03G0410700 PROTEIN"/>
    <property type="match status" value="1"/>
</dbReference>
<dbReference type="Gene3D" id="3.40.50.720">
    <property type="entry name" value="NAD(P)-binding Rossmann-like Domain"/>
    <property type="match status" value="2"/>
</dbReference>
<comment type="caution">
    <text evidence="1">The sequence shown here is derived from an EMBL/GenBank/DDBJ whole genome shotgun (WGS) entry which is preliminary data.</text>
</comment>
<dbReference type="InterPro" id="IPR036291">
    <property type="entry name" value="NAD(P)-bd_dom_sf"/>
</dbReference>
<accession>A0A8J5L731</accession>
<sequence>MAVAHRLCSTSPAPRLLLYLSSSQSFYSRTPSFQRKTPRPAPLACRCSKKKEANFADQLLDYIEGGPKLRKWYGAPDLLPKDGDLEDDDESSEIEETRDAVLVTDGESEIGQMVILSLILKRLRIKAIVKDKRAAADAFGTYVESLVGDLNDKTFLTKTLRGVRSIICASDVCMLNSDRHMHHSPGSLISLIFDSDFCFCHRNDGLKGWLFLGHSSNKRCKPHCSSISGPQLAYYKGSGGFQAIINSKARELADRDEKAVITAGVPYTIIRTGLLQSVPSGNQSFSFSKGDAAKGSLSKEDAAVICVEALESPPEEGLIFEVVNGPERVTDWKVKFAALIEGTVVSQ</sequence>
<reference evidence="1 2" key="1">
    <citation type="submission" date="2020-08" db="EMBL/GenBank/DDBJ databases">
        <title>Plant Genome Project.</title>
        <authorList>
            <person name="Zhang R.-G."/>
        </authorList>
    </citation>
    <scope>NUCLEOTIDE SEQUENCE [LARGE SCALE GENOMIC DNA]</scope>
    <source>
        <tissue evidence="1">Rhizome</tissue>
    </source>
</reference>
<evidence type="ECO:0000313" key="1">
    <source>
        <dbReference type="EMBL" id="KAG6515415.1"/>
    </source>
</evidence>
<dbReference type="PANTHER" id="PTHR47869">
    <property type="entry name" value="OS03G0410700 PROTEIN"/>
    <property type="match status" value="1"/>
</dbReference>
<gene>
    <name evidence="1" type="ORF">ZIOFF_025827</name>
</gene>
<dbReference type="GO" id="GO:0009507">
    <property type="term" value="C:chloroplast"/>
    <property type="evidence" value="ECO:0007669"/>
    <property type="project" value="TreeGrafter"/>
</dbReference>
<dbReference type="SUPFAM" id="SSF51735">
    <property type="entry name" value="NAD(P)-binding Rossmann-fold domains"/>
    <property type="match status" value="1"/>
</dbReference>
<dbReference type="EMBL" id="JACMSC010000007">
    <property type="protein sequence ID" value="KAG6515415.1"/>
    <property type="molecule type" value="Genomic_DNA"/>
</dbReference>
<protein>
    <recommendedName>
        <fullName evidence="3">NAD(P)-binding domain-containing protein</fullName>
    </recommendedName>
</protein>
<organism evidence="1 2">
    <name type="scientific">Zingiber officinale</name>
    <name type="common">Ginger</name>
    <name type="synonym">Amomum zingiber</name>
    <dbReference type="NCBI Taxonomy" id="94328"/>
    <lineage>
        <taxon>Eukaryota</taxon>
        <taxon>Viridiplantae</taxon>
        <taxon>Streptophyta</taxon>
        <taxon>Embryophyta</taxon>
        <taxon>Tracheophyta</taxon>
        <taxon>Spermatophyta</taxon>
        <taxon>Magnoliopsida</taxon>
        <taxon>Liliopsida</taxon>
        <taxon>Zingiberales</taxon>
        <taxon>Zingiberaceae</taxon>
        <taxon>Zingiber</taxon>
    </lineage>
</organism>